<dbReference type="Pfam" id="PF02491">
    <property type="entry name" value="SHS2_FTSA"/>
    <property type="match status" value="1"/>
</dbReference>
<dbReference type="SMART" id="SM00842">
    <property type="entry name" value="FtsA"/>
    <property type="match status" value="1"/>
</dbReference>
<evidence type="ECO:0000313" key="2">
    <source>
        <dbReference type="EMBL" id="TCG10496.1"/>
    </source>
</evidence>
<evidence type="ECO:0000313" key="3">
    <source>
        <dbReference type="Proteomes" id="UP000291072"/>
    </source>
</evidence>
<name>A0A4R0XIS9_9MOLU</name>
<dbReference type="PANTHER" id="PTHR32432">
    <property type="entry name" value="CELL DIVISION PROTEIN FTSA-RELATED"/>
    <property type="match status" value="1"/>
</dbReference>
<keyword evidence="3" id="KW-1185">Reference proteome</keyword>
<evidence type="ECO:0000259" key="1">
    <source>
        <dbReference type="SMART" id="SM00842"/>
    </source>
</evidence>
<accession>A0A4R0XIS9</accession>
<dbReference type="Gene3D" id="3.30.420.40">
    <property type="match status" value="1"/>
</dbReference>
<dbReference type="GO" id="GO:0051301">
    <property type="term" value="P:cell division"/>
    <property type="evidence" value="ECO:0007669"/>
    <property type="project" value="InterPro"/>
</dbReference>
<dbReference type="Proteomes" id="UP000291072">
    <property type="component" value="Unassembled WGS sequence"/>
</dbReference>
<feature type="domain" description="SHS2" evidence="1">
    <location>
        <begin position="18"/>
        <end position="189"/>
    </location>
</feature>
<organism evidence="2 3">
    <name type="scientific">Mycoplasma todarodis</name>
    <dbReference type="NCBI Taxonomy" id="1937191"/>
    <lineage>
        <taxon>Bacteria</taxon>
        <taxon>Bacillati</taxon>
        <taxon>Mycoplasmatota</taxon>
        <taxon>Mollicutes</taxon>
        <taxon>Mycoplasmataceae</taxon>
        <taxon>Mycoplasma</taxon>
    </lineage>
</organism>
<dbReference type="AlphaFoldDB" id="A0A4R0XIS9"/>
<dbReference type="RefSeq" id="WP_131613772.1">
    <property type="nucleotide sequence ID" value="NZ_PSZP01000041.1"/>
</dbReference>
<reference evidence="2 3" key="1">
    <citation type="submission" date="2018-02" db="EMBL/GenBank/DDBJ databases">
        <title>Mycoplasma marinum and Mycoplasma todarodis sp. nov., moderately halophilic and psychrotolerant mycoplasmas isolated from cephalopods.</title>
        <authorList>
            <person name="Viver T."/>
        </authorList>
    </citation>
    <scope>NUCLEOTIDE SEQUENCE [LARGE SCALE GENOMIC DNA]</scope>
    <source>
        <strain evidence="2 3">5H</strain>
    </source>
</reference>
<dbReference type="InterPro" id="IPR043129">
    <property type="entry name" value="ATPase_NBD"/>
</dbReference>
<dbReference type="OrthoDB" id="9768127at2"/>
<sequence length="410" mass="45526">MQRNLITNVKISKGAIQVICIEKISTELVEIFNDTKWTTNPLEQTRFIKDSIARINKAIGGKIKSVVAIVESNKKTNLEIKMFNKEIAIASSFVTQDDINNVIKLAEAQYQPSGQEVILVQPVRYVVSGIEKKSYNKAPINKNGKKLKVKVALSSISKVVKNYVKEIIENAGLSVSQILTDAHVIPQATISNSAIAEGAISVHIGMKRTYVTVNVNSATISTFNLPLGFINLVEKVSEYFECSLETARNLIKVYGKLDKGSDEIIFTTQKGLKSVSFTQNNLNSIIGQFVNRVAAYAQAFIGKHESLKKLSVVISGEIKNFTGLKEFTSKSFSSEFVSIYKPLMFIASNTKNLETIGTEEFIRRYDKVIGKDFNTIVMTNPNTIDTLRKTKTSFIARFINKIGGKNVRTT</sequence>
<proteinExistence type="predicted"/>
<protein>
    <recommendedName>
        <fullName evidence="1">SHS2 domain-containing protein</fullName>
    </recommendedName>
</protein>
<dbReference type="InterPro" id="IPR050696">
    <property type="entry name" value="FtsA/MreB"/>
</dbReference>
<dbReference type="SUPFAM" id="SSF53067">
    <property type="entry name" value="Actin-like ATPase domain"/>
    <property type="match status" value="1"/>
</dbReference>
<comment type="caution">
    <text evidence="2">The sequence shown here is derived from an EMBL/GenBank/DDBJ whole genome shotgun (WGS) entry which is preliminary data.</text>
</comment>
<dbReference type="InterPro" id="IPR003494">
    <property type="entry name" value="SHS2_FtsA"/>
</dbReference>
<dbReference type="EMBL" id="PSZP01000041">
    <property type="protein sequence ID" value="TCG10496.1"/>
    <property type="molecule type" value="Genomic_DNA"/>
</dbReference>
<gene>
    <name evidence="2" type="ORF">C4B25_04010</name>
</gene>